<dbReference type="RefSeq" id="XP_007321659.1">
    <property type="nucleotide sequence ID" value="XM_007321597.1"/>
</dbReference>
<dbReference type="SUPFAM" id="SSF52047">
    <property type="entry name" value="RNI-like"/>
    <property type="match status" value="1"/>
</dbReference>
<dbReference type="KEGG" id="sla:SERLADRAFT_372518"/>
<evidence type="ECO:0000256" key="1">
    <source>
        <dbReference type="SAM" id="MobiDB-lite"/>
    </source>
</evidence>
<feature type="region of interest" description="Disordered" evidence="1">
    <location>
        <begin position="1"/>
        <end position="27"/>
    </location>
</feature>
<dbReference type="AlphaFoldDB" id="F8P5I6"/>
<dbReference type="SMART" id="SM00367">
    <property type="entry name" value="LRR_CC"/>
    <property type="match status" value="5"/>
</dbReference>
<evidence type="ECO:0000313" key="3">
    <source>
        <dbReference type="EMBL" id="EGO21873.1"/>
    </source>
</evidence>
<proteinExistence type="predicted"/>
<dbReference type="PANTHER" id="PTHR13318:SF95">
    <property type="entry name" value="F-BOX PROTEIN YLR352W"/>
    <property type="match status" value="1"/>
</dbReference>
<name>F8P5I6_SERL9</name>
<dbReference type="GeneID" id="18810437"/>
<dbReference type="GO" id="GO:0019005">
    <property type="term" value="C:SCF ubiquitin ligase complex"/>
    <property type="evidence" value="ECO:0007669"/>
    <property type="project" value="TreeGrafter"/>
</dbReference>
<dbReference type="OrthoDB" id="421226at2759"/>
<dbReference type="EMBL" id="GL945438">
    <property type="protein sequence ID" value="EGO21873.1"/>
    <property type="molecule type" value="Genomic_DNA"/>
</dbReference>
<accession>F8P5I6</accession>
<dbReference type="InterPro" id="IPR006553">
    <property type="entry name" value="Leu-rich_rpt_Cys-con_subtyp"/>
</dbReference>
<organism>
    <name type="scientific">Serpula lacrymans var. lacrymans (strain S7.9)</name>
    <name type="common">Dry rot fungus</name>
    <dbReference type="NCBI Taxonomy" id="578457"/>
    <lineage>
        <taxon>Eukaryota</taxon>
        <taxon>Fungi</taxon>
        <taxon>Dikarya</taxon>
        <taxon>Basidiomycota</taxon>
        <taxon>Agaricomycotina</taxon>
        <taxon>Agaricomycetes</taxon>
        <taxon>Agaricomycetidae</taxon>
        <taxon>Boletales</taxon>
        <taxon>Coniophorineae</taxon>
        <taxon>Serpulaceae</taxon>
        <taxon>Serpula</taxon>
    </lineage>
</organism>
<dbReference type="Pfam" id="PF23550">
    <property type="entry name" value="zf_Tbcl_Rhp7"/>
    <property type="match status" value="1"/>
</dbReference>
<dbReference type="HOGENOM" id="CLU_006598_2_0_1"/>
<reference evidence="3" key="1">
    <citation type="submission" date="2011-04" db="EMBL/GenBank/DDBJ databases">
        <title>Evolution of plant cell wall degrading machinery underlies the functional diversity of forest fungi.</title>
        <authorList>
            <consortium name="US DOE Joint Genome Institute (JGI-PGF)"/>
            <person name="Eastwood D.C."/>
            <person name="Floudas D."/>
            <person name="Binder M."/>
            <person name="Majcherczyk A."/>
            <person name="Schneider P."/>
            <person name="Aerts A."/>
            <person name="Asiegbu F.O."/>
            <person name="Baker S.E."/>
            <person name="Barry K."/>
            <person name="Bendiksby M."/>
            <person name="Blumentritt M."/>
            <person name="Coutinho P.M."/>
            <person name="Cullen D."/>
            <person name="Cullen D."/>
            <person name="Gathman A."/>
            <person name="Goodell B."/>
            <person name="Henrissat B."/>
            <person name="Ihrmark K."/>
            <person name="Kauserud H."/>
            <person name="Kohler A."/>
            <person name="LaButti K."/>
            <person name="Lapidus A."/>
            <person name="Lavin J.L."/>
            <person name="Lee Y.-H."/>
            <person name="Lindquist E."/>
            <person name="Lilly W."/>
            <person name="Lucas S."/>
            <person name="Morin E."/>
            <person name="Murat C."/>
            <person name="Oguiza J.A."/>
            <person name="Park J."/>
            <person name="Pisabarro A.G."/>
            <person name="Riley R."/>
            <person name="Rosling A."/>
            <person name="Salamov A."/>
            <person name="Schmidt O."/>
            <person name="Schmutz J."/>
            <person name="Skrede I."/>
            <person name="Stenlid J."/>
            <person name="Wiebenga A."/>
            <person name="Xie X."/>
            <person name="Kues U."/>
            <person name="Hibbett D.S."/>
            <person name="Hoffmeister D."/>
            <person name="Hogberg N."/>
            <person name="Martin F."/>
            <person name="Grigoriev I.V."/>
            <person name="Watkinson S.C."/>
        </authorList>
    </citation>
    <scope>NUCLEOTIDE SEQUENCE</scope>
    <source>
        <strain evidence="3">S7.9</strain>
    </source>
</reference>
<evidence type="ECO:0000259" key="2">
    <source>
        <dbReference type="Pfam" id="PF23550"/>
    </source>
</evidence>
<feature type="domain" description="DNA repair protein rhp7 treble clef" evidence="2">
    <location>
        <begin position="46"/>
        <end position="83"/>
    </location>
</feature>
<dbReference type="Gene3D" id="3.80.10.10">
    <property type="entry name" value="Ribonuclease Inhibitor"/>
    <property type="match status" value="2"/>
</dbReference>
<dbReference type="Proteomes" id="UP000008064">
    <property type="component" value="Unassembled WGS sequence"/>
</dbReference>
<dbReference type="PANTHER" id="PTHR13318">
    <property type="entry name" value="PARTNER OF PAIRED, ISOFORM B-RELATED"/>
    <property type="match status" value="1"/>
</dbReference>
<dbReference type="GO" id="GO:0031146">
    <property type="term" value="P:SCF-dependent proteasomal ubiquitin-dependent protein catabolic process"/>
    <property type="evidence" value="ECO:0007669"/>
    <property type="project" value="TreeGrafter"/>
</dbReference>
<protein>
    <recommendedName>
        <fullName evidence="2">DNA repair protein rhp7 treble clef domain-containing protein</fullName>
    </recommendedName>
</protein>
<gene>
    <name evidence="3" type="ORF">SERLADRAFT_372518</name>
</gene>
<sequence>MSKAAQAKLKEKEKAKAKKKAKKDDDDDAYTALSKNLWTSGSKPPVGSFETCAECEKQFTVTRYTIAANPGPGYLCHSCAKSGGNDPFKKPAAPRKRKVPGDKREVVNFEKIFPTLANICIEIITRHIDDVEALGNIGTINMDEISKALSKNRGLTPQNAPLFYDIQNTTLNIYDATSLTPPALQTLAHLNPNLTSLRLDFCGRIDNEVIADWCKSLPALTHLELFGPFLVRAPMWQTFFKSHPNLQSFLITQSPRFDDSCARSMAENCKSLRELRLKEVGKLCDEFTEPLKALPGLKLLDLSDPSVSMSEASLIDLMAVHGPTLTHLNLSGHKDITDAFLVEGIKPHARSLTSLTLSNVPLLTDVGVAGFFNTWADIDADMDGQVTTPNPPLVAICLSRNTELSSEALTAMLSHSGRALTHLNINGWKSVSSEALAMLSQAKDLKELDVGWCREVDDFVMKDLVEGCNHLKEVKCWGCNRVTGNSLKRSAITVYGIEAQSM</sequence>
<dbReference type="InterPro" id="IPR056451">
    <property type="entry name" value="Znf_Tbcl_Rhp7"/>
</dbReference>
<dbReference type="InterPro" id="IPR032675">
    <property type="entry name" value="LRR_dom_sf"/>
</dbReference>